<feature type="domain" description="Aminotransferase class I/classII large" evidence="4">
    <location>
        <begin position="40"/>
        <end position="371"/>
    </location>
</feature>
<gene>
    <name evidence="5" type="ORF">DXX93_10520</name>
</gene>
<dbReference type="EMBL" id="QUOU01000001">
    <property type="protein sequence ID" value="REL26963.1"/>
    <property type="molecule type" value="Genomic_DNA"/>
</dbReference>
<dbReference type="RefSeq" id="WP_116008064.1">
    <property type="nucleotide sequence ID" value="NZ_QUOU01000001.1"/>
</dbReference>
<dbReference type="GO" id="GO:0030170">
    <property type="term" value="F:pyridoxal phosphate binding"/>
    <property type="evidence" value="ECO:0007669"/>
    <property type="project" value="InterPro"/>
</dbReference>
<dbReference type="Pfam" id="PF00155">
    <property type="entry name" value="Aminotran_1_2"/>
    <property type="match status" value="1"/>
</dbReference>
<accession>A0A3E0TR74</accession>
<dbReference type="InterPro" id="IPR050087">
    <property type="entry name" value="AON_synthase_class-II"/>
</dbReference>
<evidence type="ECO:0000313" key="6">
    <source>
        <dbReference type="Proteomes" id="UP000256478"/>
    </source>
</evidence>
<sequence>MKFNFIAERLAQQTEHNRYRQRVTIEGVAGRTIRIDGNAYLNFSSNDYLGLSNHPEIQAALRDGASNYGVSASASSLVTGFNYAHQALEATIAEWLGRERVLLFNSGFAANQAVMHALGQQDVLLLLDKLSHASIIDGALASSATVKRFRHNDYLHLAKLCNNAPQQDKLIVSEGVFSMDGDEVNCHQLCEVATQANAMSYLDEAHSIGIKGDLGQGIATTEVDIVMATFGKALATNGAFVACSESLHEYLINFARHYIYSTAISPAIAWATKRSIELVQTEKWRREKLQSLTRLFKTSLNDDITLLPTTSSIHAINVQSETKALAVSEQLKQKGIWLTAIRPPTVPKGTSRLRVTICANHNDKDIKYLAKCLNEVLV</sequence>
<dbReference type="Gene3D" id="3.90.1150.10">
    <property type="entry name" value="Aspartate Aminotransferase, domain 1"/>
    <property type="match status" value="1"/>
</dbReference>
<dbReference type="AlphaFoldDB" id="A0A3E0TR74"/>
<dbReference type="SUPFAM" id="SSF53383">
    <property type="entry name" value="PLP-dependent transferases"/>
    <property type="match status" value="1"/>
</dbReference>
<comment type="cofactor">
    <cofactor evidence="1">
        <name>pyridoxal 5'-phosphate</name>
        <dbReference type="ChEBI" id="CHEBI:597326"/>
    </cofactor>
</comment>
<proteinExistence type="predicted"/>
<dbReference type="CDD" id="cd06454">
    <property type="entry name" value="KBL_like"/>
    <property type="match status" value="1"/>
</dbReference>
<dbReference type="InterPro" id="IPR015421">
    <property type="entry name" value="PyrdxlP-dep_Trfase_major"/>
</dbReference>
<dbReference type="PANTHER" id="PTHR13693">
    <property type="entry name" value="CLASS II AMINOTRANSFERASE/8-AMINO-7-OXONONANOATE SYNTHASE"/>
    <property type="match status" value="1"/>
</dbReference>
<dbReference type="InterPro" id="IPR015424">
    <property type="entry name" value="PyrdxlP-dep_Trfase"/>
</dbReference>
<name>A0A3E0TR74_9GAMM</name>
<dbReference type="InterPro" id="IPR004839">
    <property type="entry name" value="Aminotransferase_I/II_large"/>
</dbReference>
<keyword evidence="2" id="KW-0808">Transferase</keyword>
<evidence type="ECO:0000313" key="5">
    <source>
        <dbReference type="EMBL" id="REL26963.1"/>
    </source>
</evidence>
<dbReference type="GO" id="GO:0009102">
    <property type="term" value="P:biotin biosynthetic process"/>
    <property type="evidence" value="ECO:0007669"/>
    <property type="project" value="TreeGrafter"/>
</dbReference>
<evidence type="ECO:0000256" key="2">
    <source>
        <dbReference type="ARBA" id="ARBA00022679"/>
    </source>
</evidence>
<dbReference type="PANTHER" id="PTHR13693:SF100">
    <property type="entry name" value="8-AMINO-7-OXONONANOATE SYNTHASE"/>
    <property type="match status" value="1"/>
</dbReference>
<organism evidence="5 6">
    <name type="scientific">Thalassotalea euphylliae</name>
    <dbReference type="NCBI Taxonomy" id="1655234"/>
    <lineage>
        <taxon>Bacteria</taxon>
        <taxon>Pseudomonadati</taxon>
        <taxon>Pseudomonadota</taxon>
        <taxon>Gammaproteobacteria</taxon>
        <taxon>Alteromonadales</taxon>
        <taxon>Colwelliaceae</taxon>
        <taxon>Thalassotalea</taxon>
    </lineage>
</organism>
<dbReference type="OrthoDB" id="9807157at2"/>
<dbReference type="Proteomes" id="UP000256478">
    <property type="component" value="Unassembled WGS sequence"/>
</dbReference>
<evidence type="ECO:0000256" key="3">
    <source>
        <dbReference type="ARBA" id="ARBA00022898"/>
    </source>
</evidence>
<comment type="caution">
    <text evidence="5">The sequence shown here is derived from an EMBL/GenBank/DDBJ whole genome shotgun (WGS) entry which is preliminary data.</text>
</comment>
<keyword evidence="3" id="KW-0663">Pyridoxal phosphate</keyword>
<reference evidence="5 6" key="1">
    <citation type="submission" date="2018-08" db="EMBL/GenBank/DDBJ databases">
        <title>Thalassotalea euphylliae genome.</title>
        <authorList>
            <person name="Summers S."/>
            <person name="Rice S.A."/>
            <person name="Freckelton M.L."/>
            <person name="Nedved B.T."/>
            <person name="Hadfield M.G."/>
        </authorList>
    </citation>
    <scope>NUCLEOTIDE SEQUENCE [LARGE SCALE GENOMIC DNA]</scope>
    <source>
        <strain evidence="5 6">H1</strain>
    </source>
</reference>
<evidence type="ECO:0000256" key="1">
    <source>
        <dbReference type="ARBA" id="ARBA00001933"/>
    </source>
</evidence>
<protein>
    <submittedName>
        <fullName evidence="5">8-amino-7-oxononanoate synthase</fullName>
    </submittedName>
</protein>
<evidence type="ECO:0000259" key="4">
    <source>
        <dbReference type="Pfam" id="PF00155"/>
    </source>
</evidence>
<dbReference type="GO" id="GO:0008710">
    <property type="term" value="F:8-amino-7-oxononanoate synthase activity"/>
    <property type="evidence" value="ECO:0007669"/>
    <property type="project" value="TreeGrafter"/>
</dbReference>
<dbReference type="Gene3D" id="3.40.640.10">
    <property type="entry name" value="Type I PLP-dependent aspartate aminotransferase-like (Major domain)"/>
    <property type="match status" value="1"/>
</dbReference>
<dbReference type="InterPro" id="IPR015422">
    <property type="entry name" value="PyrdxlP-dep_Trfase_small"/>
</dbReference>